<gene>
    <name evidence="1" type="ORF">NC653_031715</name>
</gene>
<proteinExistence type="predicted"/>
<dbReference type="EMBL" id="JAQIZT010000013">
    <property type="protein sequence ID" value="KAJ6975970.1"/>
    <property type="molecule type" value="Genomic_DNA"/>
</dbReference>
<protein>
    <submittedName>
        <fullName evidence="1">Uncharacterized protein</fullName>
    </submittedName>
</protein>
<dbReference type="AlphaFoldDB" id="A0AAD6LZG6"/>
<accession>A0AAD6LZG6</accession>
<dbReference type="Proteomes" id="UP001164929">
    <property type="component" value="Chromosome 13"/>
</dbReference>
<keyword evidence="2" id="KW-1185">Reference proteome</keyword>
<evidence type="ECO:0000313" key="2">
    <source>
        <dbReference type="Proteomes" id="UP001164929"/>
    </source>
</evidence>
<reference evidence="1" key="1">
    <citation type="journal article" date="2023" name="Mol. Ecol. Resour.">
        <title>Chromosome-level genome assembly of a triploid poplar Populus alba 'Berolinensis'.</title>
        <authorList>
            <person name="Chen S."/>
            <person name="Yu Y."/>
            <person name="Wang X."/>
            <person name="Wang S."/>
            <person name="Zhang T."/>
            <person name="Zhou Y."/>
            <person name="He R."/>
            <person name="Meng N."/>
            <person name="Wang Y."/>
            <person name="Liu W."/>
            <person name="Liu Z."/>
            <person name="Liu J."/>
            <person name="Guo Q."/>
            <person name="Huang H."/>
            <person name="Sederoff R.R."/>
            <person name="Wang G."/>
            <person name="Qu G."/>
            <person name="Chen S."/>
        </authorList>
    </citation>
    <scope>NUCLEOTIDE SEQUENCE</scope>
    <source>
        <strain evidence="1">SC-2020</strain>
    </source>
</reference>
<sequence length="22" mass="2301">MFCSASWWSSSAISVVGVLVAL</sequence>
<evidence type="ECO:0000313" key="1">
    <source>
        <dbReference type="EMBL" id="KAJ6975970.1"/>
    </source>
</evidence>
<organism evidence="1 2">
    <name type="scientific">Populus alba x Populus x berolinensis</name>
    <dbReference type="NCBI Taxonomy" id="444605"/>
    <lineage>
        <taxon>Eukaryota</taxon>
        <taxon>Viridiplantae</taxon>
        <taxon>Streptophyta</taxon>
        <taxon>Embryophyta</taxon>
        <taxon>Tracheophyta</taxon>
        <taxon>Spermatophyta</taxon>
        <taxon>Magnoliopsida</taxon>
        <taxon>eudicotyledons</taxon>
        <taxon>Gunneridae</taxon>
        <taxon>Pentapetalae</taxon>
        <taxon>rosids</taxon>
        <taxon>fabids</taxon>
        <taxon>Malpighiales</taxon>
        <taxon>Salicaceae</taxon>
        <taxon>Saliceae</taxon>
        <taxon>Populus</taxon>
    </lineage>
</organism>
<name>A0AAD6LZG6_9ROSI</name>
<comment type="caution">
    <text evidence="1">The sequence shown here is derived from an EMBL/GenBank/DDBJ whole genome shotgun (WGS) entry which is preliminary data.</text>
</comment>